<dbReference type="Proteomes" id="UP001589590">
    <property type="component" value="Unassembled WGS sequence"/>
</dbReference>
<name>A0ABV5GYE7_9FLAO</name>
<keyword evidence="3" id="KW-1185">Reference proteome</keyword>
<dbReference type="RefSeq" id="WP_290273612.1">
    <property type="nucleotide sequence ID" value="NZ_JAUFQP010000013.1"/>
</dbReference>
<dbReference type="InterPro" id="IPR029044">
    <property type="entry name" value="Nucleotide-diphossugar_trans"/>
</dbReference>
<sequence length="299" mass="34400">MKTYNDNILVSIGIPFYNTEKYLKLAILSVLKQSYTNWELILMNDGSTDNSVAIAEEFANSDSRITLHNDGVNKGLPTRLNQLSQLANGQFYARMDGDDLMRPERIETQLEYLLKNPEVDLVGTGLVAIDKDNNIIGIRKGTTNDNKKYTIHDLIHKGWCVHPTIMGKASWFKEHQYDEQLTRTEDFDLWVRTIGQSTFTKMQYLGIYYREESALSLKKYIVSTKQALRLYWKNKSIIGGINTFIISVKKVLKFLVYIVFNYTGLMPIIVKKRSEEMKATDINFHQSIIKSIISDNTNS</sequence>
<comment type="caution">
    <text evidence="2">The sequence shown here is derived from an EMBL/GenBank/DDBJ whole genome shotgun (WGS) entry which is preliminary data.</text>
</comment>
<dbReference type="PANTHER" id="PTHR22916">
    <property type="entry name" value="GLYCOSYLTRANSFERASE"/>
    <property type="match status" value="1"/>
</dbReference>
<dbReference type="SUPFAM" id="SSF53448">
    <property type="entry name" value="Nucleotide-diphospho-sugar transferases"/>
    <property type="match status" value="1"/>
</dbReference>
<dbReference type="Gene3D" id="3.90.550.10">
    <property type="entry name" value="Spore Coat Polysaccharide Biosynthesis Protein SpsA, Chain A"/>
    <property type="match status" value="1"/>
</dbReference>
<dbReference type="CDD" id="cd00761">
    <property type="entry name" value="Glyco_tranf_GTA_type"/>
    <property type="match status" value="1"/>
</dbReference>
<accession>A0ABV5GYE7</accession>
<dbReference type="EMBL" id="JBHMFA010000005">
    <property type="protein sequence ID" value="MFB9104647.1"/>
    <property type="molecule type" value="Genomic_DNA"/>
</dbReference>
<organism evidence="2 3">
    <name type="scientific">Algibacter miyuki</name>
    <dbReference type="NCBI Taxonomy" id="1306933"/>
    <lineage>
        <taxon>Bacteria</taxon>
        <taxon>Pseudomonadati</taxon>
        <taxon>Bacteroidota</taxon>
        <taxon>Flavobacteriia</taxon>
        <taxon>Flavobacteriales</taxon>
        <taxon>Flavobacteriaceae</taxon>
        <taxon>Algibacter</taxon>
    </lineage>
</organism>
<proteinExistence type="predicted"/>
<dbReference type="InterPro" id="IPR001173">
    <property type="entry name" value="Glyco_trans_2-like"/>
</dbReference>
<feature type="domain" description="Glycosyltransferase 2-like" evidence="1">
    <location>
        <begin position="11"/>
        <end position="159"/>
    </location>
</feature>
<protein>
    <submittedName>
        <fullName evidence="2">Glycosyltransferase family 2 protein</fullName>
    </submittedName>
</protein>
<dbReference type="Pfam" id="PF00535">
    <property type="entry name" value="Glycos_transf_2"/>
    <property type="match status" value="1"/>
</dbReference>
<gene>
    <name evidence="2" type="ORF">ACFFU1_07045</name>
</gene>
<reference evidence="2 3" key="1">
    <citation type="submission" date="2024-09" db="EMBL/GenBank/DDBJ databases">
        <authorList>
            <person name="Sun Q."/>
            <person name="Mori K."/>
        </authorList>
    </citation>
    <scope>NUCLEOTIDE SEQUENCE [LARGE SCALE GENOMIC DNA]</scope>
    <source>
        <strain evidence="2 3">CECT 8300</strain>
    </source>
</reference>
<dbReference type="PANTHER" id="PTHR22916:SF3">
    <property type="entry name" value="UDP-GLCNAC:BETAGAL BETA-1,3-N-ACETYLGLUCOSAMINYLTRANSFERASE-LIKE PROTEIN 1"/>
    <property type="match status" value="1"/>
</dbReference>
<evidence type="ECO:0000313" key="2">
    <source>
        <dbReference type="EMBL" id="MFB9104647.1"/>
    </source>
</evidence>
<evidence type="ECO:0000259" key="1">
    <source>
        <dbReference type="Pfam" id="PF00535"/>
    </source>
</evidence>
<evidence type="ECO:0000313" key="3">
    <source>
        <dbReference type="Proteomes" id="UP001589590"/>
    </source>
</evidence>